<dbReference type="InterPro" id="IPR024690">
    <property type="entry name" value="CN_hydtase_beta_dom_C"/>
</dbReference>
<reference evidence="2" key="1">
    <citation type="submission" date="2023-03" db="EMBL/GenBank/DDBJ databases">
        <authorList>
            <person name="Steffen K."/>
            <person name="Cardenas P."/>
        </authorList>
    </citation>
    <scope>NUCLEOTIDE SEQUENCE</scope>
</reference>
<evidence type="ECO:0000313" key="2">
    <source>
        <dbReference type="EMBL" id="CAI8022957.1"/>
    </source>
</evidence>
<feature type="domain" description="Nitrile hydratase beta subunit" evidence="1">
    <location>
        <begin position="5"/>
        <end position="99"/>
    </location>
</feature>
<dbReference type="AlphaFoldDB" id="A0AA35S5L4"/>
<proteinExistence type="predicted"/>
<dbReference type="SUPFAM" id="SSF50090">
    <property type="entry name" value="Electron transport accessory proteins"/>
    <property type="match status" value="1"/>
</dbReference>
<gene>
    <name evidence="2" type="ORF">GBAR_LOCUS13448</name>
</gene>
<organism evidence="2 3">
    <name type="scientific">Geodia barretti</name>
    <name type="common">Barrett's horny sponge</name>
    <dbReference type="NCBI Taxonomy" id="519541"/>
    <lineage>
        <taxon>Eukaryota</taxon>
        <taxon>Metazoa</taxon>
        <taxon>Porifera</taxon>
        <taxon>Demospongiae</taxon>
        <taxon>Heteroscleromorpha</taxon>
        <taxon>Tetractinellida</taxon>
        <taxon>Astrophorina</taxon>
        <taxon>Geodiidae</taxon>
        <taxon>Geodia</taxon>
    </lineage>
</organism>
<evidence type="ECO:0000259" key="1">
    <source>
        <dbReference type="Pfam" id="PF02211"/>
    </source>
</evidence>
<accession>A0AA35S5L4</accession>
<protein>
    <submittedName>
        <fullName evidence="2">Probable nitrile hydratase</fullName>
    </submittedName>
</protein>
<dbReference type="Pfam" id="PF02211">
    <property type="entry name" value="NHase_beta_C"/>
    <property type="match status" value="1"/>
</dbReference>
<sequence>MSTNAASEPVRYADGAVVRIRTGSPAHHFRTPAYIQGHTGTVAALCGVYPNPESLAHGGDGLPRQPLYRIELRQTDLWPDYAGNPADTLQVDVYQHWLESA</sequence>
<dbReference type="Proteomes" id="UP001174909">
    <property type="component" value="Unassembled WGS sequence"/>
</dbReference>
<dbReference type="EMBL" id="CASHTH010001986">
    <property type="protein sequence ID" value="CAI8022957.1"/>
    <property type="molecule type" value="Genomic_DNA"/>
</dbReference>
<dbReference type="InterPro" id="IPR008990">
    <property type="entry name" value="Elect_transpt_acc-like_dom_sf"/>
</dbReference>
<dbReference type="Gene3D" id="2.30.30.50">
    <property type="match status" value="1"/>
</dbReference>
<evidence type="ECO:0000313" key="3">
    <source>
        <dbReference type="Proteomes" id="UP001174909"/>
    </source>
</evidence>
<keyword evidence="3" id="KW-1185">Reference proteome</keyword>
<name>A0AA35S5L4_GEOBA</name>
<comment type="caution">
    <text evidence="2">The sequence shown here is derived from an EMBL/GenBank/DDBJ whole genome shotgun (WGS) entry which is preliminary data.</text>
</comment>